<protein>
    <submittedName>
        <fullName evidence="2">Uncharacterized protein</fullName>
    </submittedName>
</protein>
<reference evidence="2" key="1">
    <citation type="journal article" date="2021" name="Proc. Natl. Acad. Sci. U.S.A.">
        <title>A Catalog of Tens of Thousands of Viruses from Human Metagenomes Reveals Hidden Associations with Chronic Diseases.</title>
        <authorList>
            <person name="Tisza M.J."/>
            <person name="Buck C.B."/>
        </authorList>
    </citation>
    <scope>NUCLEOTIDE SEQUENCE</scope>
    <source>
        <strain evidence="2">CtzA421</strain>
    </source>
</reference>
<organism evidence="2">
    <name type="scientific">Myoviridae sp. ctzA421</name>
    <dbReference type="NCBI Taxonomy" id="2826719"/>
    <lineage>
        <taxon>Viruses</taxon>
        <taxon>Duplodnaviria</taxon>
        <taxon>Heunggongvirae</taxon>
        <taxon>Uroviricota</taxon>
        <taxon>Caudoviricetes</taxon>
    </lineage>
</organism>
<evidence type="ECO:0000313" key="2">
    <source>
        <dbReference type="EMBL" id="DAD73495.1"/>
    </source>
</evidence>
<feature type="region of interest" description="Disordered" evidence="1">
    <location>
        <begin position="1"/>
        <end position="34"/>
    </location>
</feature>
<accession>A0A8S5LUI1</accession>
<name>A0A8S5LUI1_9CAUD</name>
<sequence length="34" mass="3660">MAIPKPGIPKPAGVLRARANHPLSTPPEDTYHRA</sequence>
<evidence type="ECO:0000256" key="1">
    <source>
        <dbReference type="SAM" id="MobiDB-lite"/>
    </source>
</evidence>
<proteinExistence type="predicted"/>
<dbReference type="EMBL" id="BK014737">
    <property type="protein sequence ID" value="DAD73495.1"/>
    <property type="molecule type" value="Genomic_DNA"/>
</dbReference>